<dbReference type="PANTHER" id="PTHR33406:SF13">
    <property type="entry name" value="MEMBRANE PROTEIN YDFJ"/>
    <property type="match status" value="1"/>
</dbReference>
<keyword evidence="1" id="KW-0472">Membrane</keyword>
<feature type="transmembrane region" description="Helical" evidence="1">
    <location>
        <begin position="365"/>
        <end position="384"/>
    </location>
</feature>
<organism evidence="3">
    <name type="scientific">uncultured Desulfobacterium sp</name>
    <dbReference type="NCBI Taxonomy" id="201089"/>
    <lineage>
        <taxon>Bacteria</taxon>
        <taxon>Pseudomonadati</taxon>
        <taxon>Thermodesulfobacteriota</taxon>
        <taxon>Desulfobacteria</taxon>
        <taxon>Desulfobacterales</taxon>
        <taxon>Desulfobacteriaceae</taxon>
        <taxon>Desulfobacterium</taxon>
        <taxon>environmental samples</taxon>
    </lineage>
</organism>
<protein>
    <recommendedName>
        <fullName evidence="2">SSD domain-containing protein</fullName>
    </recommendedName>
</protein>
<reference evidence="3" key="1">
    <citation type="journal article" date="2011" name="Environ. Microbiol.">
        <title>Genomic insights into the metabolic potential of the polycyclic aromatic hydrocarbon degrading sulfate-reducing Deltaproteobacterium N47.</title>
        <authorList>
            <person name="Bergmann F."/>
            <person name="Selesi D."/>
            <person name="Weinmaier T."/>
            <person name="Tischler P."/>
            <person name="Rattei T."/>
            <person name="Meckenstock R.U."/>
        </authorList>
    </citation>
    <scope>NUCLEOTIDE SEQUENCE</scope>
</reference>
<feature type="transmembrane region" description="Helical" evidence="1">
    <location>
        <begin position="443"/>
        <end position="460"/>
    </location>
</feature>
<keyword evidence="1" id="KW-1133">Transmembrane helix</keyword>
<feature type="transmembrane region" description="Helical" evidence="1">
    <location>
        <begin position="717"/>
        <end position="736"/>
    </location>
</feature>
<sequence>MYGDLLQLSDNLSIKSEKNNKMKKLLTICIFFIVIAISVAGMFFVSFDNNMEMMLPENGEITRSMRFLRESDFSDKIILSVKLNDSVHSEIDLIKEVDQLSSTLKPPFITDVFCSVSENESAKDMFAFLKYLPQLTGKGALENIDSLINTEGIKSVLQKNYRQILSPSGMFTTPLIRTDPLGLKTGLLGKLQKFSSSTGYEVVIKNGHFLSRDGKHALMILKTSVPVSDGFGSRNLIAYLDKKLESLPPYISVDMISAHLHTLSNEDVIKNDIKLTTIIASIAFFLVFLFFFRDIKAILVFMIPLASIAVAISLSSVFLDKLSYFIIGMGATIAGISIDYGIHVYTAIRCCSNKADAVKQVAKPIIAGSLTTIGIFAAFFFSDVSGYRQLALFSIISIIFSLLCSLYFLPVFIERKNEYKINGLFESFSIFPKSVSETAQDKVWIFFWTILMITALFFSSKTVFDSDIKQFDGSNSQIFKAEESFQKAWGRKENPAILVVSQKNLEEALRENELIYNEAVKKLGNENISGFASLWPSEKTRSDNALRWNNFWTKEKVSKLRKLLSKEGKAYNFAENAFEPFFEHLYEGTDVSVDVNKNEFLKRIKERFVLKNEKGWQVITFFPDEESYITEFARISKAHPETFLVSRKSISKALSKAISHEIIYLSVIAALLLPVLTMILLKDIRLTVVALVPVFISVAAALGILPVTGLALNAPGILAIMILVGLCSDYGIFMVYKCRYGYNTGTVTAVFLAALTTLIGTGVLLFAKHPLLFSIGVTLFTGLLAGFLSSVIAVPSIYRLWIKDNKGYY</sequence>
<feature type="domain" description="SSD" evidence="2">
    <location>
        <begin position="275"/>
        <end position="415"/>
    </location>
</feature>
<dbReference type="EMBL" id="FR695877">
    <property type="protein sequence ID" value="CBX31092.1"/>
    <property type="molecule type" value="Genomic_DNA"/>
</dbReference>
<dbReference type="AlphaFoldDB" id="E1YLV9"/>
<feature type="transmembrane region" description="Helical" evidence="1">
    <location>
        <begin position="773"/>
        <end position="798"/>
    </location>
</feature>
<evidence type="ECO:0000256" key="1">
    <source>
        <dbReference type="SAM" id="Phobius"/>
    </source>
</evidence>
<dbReference type="PROSITE" id="PS50156">
    <property type="entry name" value="SSD"/>
    <property type="match status" value="1"/>
</dbReference>
<evidence type="ECO:0000313" key="3">
    <source>
        <dbReference type="EMBL" id="CBX31092.1"/>
    </source>
</evidence>
<evidence type="ECO:0000259" key="2">
    <source>
        <dbReference type="PROSITE" id="PS50156"/>
    </source>
</evidence>
<dbReference type="InterPro" id="IPR000731">
    <property type="entry name" value="SSD"/>
</dbReference>
<keyword evidence="1" id="KW-0812">Transmembrane</keyword>
<dbReference type="Gene3D" id="1.20.1640.10">
    <property type="entry name" value="Multidrug efflux transporter AcrB transmembrane domain"/>
    <property type="match status" value="2"/>
</dbReference>
<name>E1YLV9_9BACT</name>
<proteinExistence type="predicted"/>
<gene>
    <name evidence="3" type="ORF">N47_E46040</name>
</gene>
<feature type="transmembrane region" description="Helical" evidence="1">
    <location>
        <begin position="299"/>
        <end position="318"/>
    </location>
</feature>
<accession>E1YLV9</accession>
<dbReference type="PANTHER" id="PTHR33406">
    <property type="entry name" value="MEMBRANE PROTEIN MJ1562-RELATED"/>
    <property type="match status" value="1"/>
</dbReference>
<feature type="transmembrane region" description="Helical" evidence="1">
    <location>
        <begin position="688"/>
        <end position="711"/>
    </location>
</feature>
<feature type="transmembrane region" description="Helical" evidence="1">
    <location>
        <begin position="748"/>
        <end position="767"/>
    </location>
</feature>
<dbReference type="InterPro" id="IPR050545">
    <property type="entry name" value="Mycobact_MmpL"/>
</dbReference>
<feature type="transmembrane region" description="Helical" evidence="1">
    <location>
        <begin position="273"/>
        <end position="292"/>
    </location>
</feature>
<feature type="transmembrane region" description="Helical" evidence="1">
    <location>
        <begin position="324"/>
        <end position="345"/>
    </location>
</feature>
<feature type="transmembrane region" description="Helical" evidence="1">
    <location>
        <begin position="390"/>
        <end position="413"/>
    </location>
</feature>
<feature type="transmembrane region" description="Helical" evidence="1">
    <location>
        <begin position="25"/>
        <end position="47"/>
    </location>
</feature>
<feature type="transmembrane region" description="Helical" evidence="1">
    <location>
        <begin position="662"/>
        <end position="681"/>
    </location>
</feature>
<dbReference type="SUPFAM" id="SSF82866">
    <property type="entry name" value="Multidrug efflux transporter AcrB transmembrane domain"/>
    <property type="match status" value="2"/>
</dbReference>
<dbReference type="GO" id="GO:0005886">
    <property type="term" value="C:plasma membrane"/>
    <property type="evidence" value="ECO:0007669"/>
    <property type="project" value="TreeGrafter"/>
</dbReference>